<reference evidence="8 9" key="1">
    <citation type="submission" date="2014-04" db="EMBL/GenBank/DDBJ databases">
        <authorList>
            <consortium name="DOE Joint Genome Institute"/>
            <person name="Kuo A."/>
            <person name="Martino E."/>
            <person name="Perotto S."/>
            <person name="Kohler A."/>
            <person name="Nagy L.G."/>
            <person name="Floudas D."/>
            <person name="Copeland A."/>
            <person name="Barry K.W."/>
            <person name="Cichocki N."/>
            <person name="Veneault-Fourrey C."/>
            <person name="LaButti K."/>
            <person name="Lindquist E.A."/>
            <person name="Lipzen A."/>
            <person name="Lundell T."/>
            <person name="Morin E."/>
            <person name="Murat C."/>
            <person name="Sun H."/>
            <person name="Tunlid A."/>
            <person name="Henrissat B."/>
            <person name="Grigoriev I.V."/>
            <person name="Hibbett D.S."/>
            <person name="Martin F."/>
            <person name="Nordberg H.P."/>
            <person name="Cantor M.N."/>
            <person name="Hua S.X."/>
        </authorList>
    </citation>
    <scope>NUCLEOTIDE SEQUENCE [LARGE SCALE GENOMIC DNA]</scope>
    <source>
        <strain evidence="8 9">Zn</strain>
    </source>
</reference>
<keyword evidence="3 6" id="KW-0812">Transmembrane</keyword>
<dbReference type="InterPro" id="IPR011701">
    <property type="entry name" value="MFS"/>
</dbReference>
<evidence type="ECO:0000313" key="9">
    <source>
        <dbReference type="Proteomes" id="UP000054321"/>
    </source>
</evidence>
<keyword evidence="2" id="KW-0813">Transport</keyword>
<dbReference type="PROSITE" id="PS50850">
    <property type="entry name" value="MFS"/>
    <property type="match status" value="1"/>
</dbReference>
<feature type="non-terminal residue" evidence="8">
    <location>
        <position position="470"/>
    </location>
</feature>
<dbReference type="Proteomes" id="UP000054321">
    <property type="component" value="Unassembled WGS sequence"/>
</dbReference>
<gene>
    <name evidence="8" type="ORF">OIDMADRAFT_93484</name>
</gene>
<dbReference type="AlphaFoldDB" id="A0A0C3GGY6"/>
<dbReference type="GO" id="GO:0022857">
    <property type="term" value="F:transmembrane transporter activity"/>
    <property type="evidence" value="ECO:0007669"/>
    <property type="project" value="InterPro"/>
</dbReference>
<feature type="transmembrane region" description="Helical" evidence="6">
    <location>
        <begin position="411"/>
        <end position="432"/>
    </location>
</feature>
<feature type="domain" description="Major facilitator superfamily (MFS) profile" evidence="7">
    <location>
        <begin position="17"/>
        <end position="439"/>
    </location>
</feature>
<evidence type="ECO:0000256" key="4">
    <source>
        <dbReference type="ARBA" id="ARBA00022989"/>
    </source>
</evidence>
<dbReference type="Gene3D" id="1.20.1250.20">
    <property type="entry name" value="MFS general substrate transporter like domains"/>
    <property type="match status" value="1"/>
</dbReference>
<accession>A0A0C3GGY6</accession>
<feature type="transmembrane region" description="Helical" evidence="6">
    <location>
        <begin position="92"/>
        <end position="115"/>
    </location>
</feature>
<evidence type="ECO:0000256" key="5">
    <source>
        <dbReference type="ARBA" id="ARBA00023136"/>
    </source>
</evidence>
<dbReference type="EMBL" id="KN832887">
    <property type="protein sequence ID" value="KIM95405.1"/>
    <property type="molecule type" value="Genomic_DNA"/>
</dbReference>
<dbReference type="STRING" id="913774.A0A0C3GGY6"/>
<keyword evidence="5 6" id="KW-0472">Membrane</keyword>
<feature type="transmembrane region" description="Helical" evidence="6">
    <location>
        <begin position="347"/>
        <end position="367"/>
    </location>
</feature>
<dbReference type="InterPro" id="IPR036259">
    <property type="entry name" value="MFS_trans_sf"/>
</dbReference>
<evidence type="ECO:0000256" key="2">
    <source>
        <dbReference type="ARBA" id="ARBA00022448"/>
    </source>
</evidence>
<comment type="subcellular location">
    <subcellularLocation>
        <location evidence="1">Membrane</location>
        <topology evidence="1">Multi-pass membrane protein</topology>
    </subcellularLocation>
</comment>
<dbReference type="PANTHER" id="PTHR43791">
    <property type="entry name" value="PERMEASE-RELATED"/>
    <property type="match status" value="1"/>
</dbReference>
<dbReference type="Pfam" id="PF07690">
    <property type="entry name" value="MFS_1"/>
    <property type="match status" value="1"/>
</dbReference>
<proteinExistence type="predicted"/>
<evidence type="ECO:0000259" key="7">
    <source>
        <dbReference type="PROSITE" id="PS50850"/>
    </source>
</evidence>
<feature type="transmembrane region" description="Helical" evidence="6">
    <location>
        <begin position="288"/>
        <end position="311"/>
    </location>
</feature>
<dbReference type="HOGENOM" id="CLU_001265_0_5_1"/>
<feature type="transmembrane region" description="Helical" evidence="6">
    <location>
        <begin position="253"/>
        <end position="282"/>
    </location>
</feature>
<feature type="transmembrane region" description="Helical" evidence="6">
    <location>
        <begin position="12"/>
        <end position="30"/>
    </location>
</feature>
<keyword evidence="4 6" id="KW-1133">Transmembrane helix</keyword>
<evidence type="ECO:0000256" key="6">
    <source>
        <dbReference type="SAM" id="Phobius"/>
    </source>
</evidence>
<feature type="transmembrane region" description="Helical" evidence="6">
    <location>
        <begin position="379"/>
        <end position="399"/>
    </location>
</feature>
<feature type="non-terminal residue" evidence="8">
    <location>
        <position position="1"/>
    </location>
</feature>
<dbReference type="InParanoid" id="A0A0C3GGY6"/>
<reference evidence="9" key="2">
    <citation type="submission" date="2015-01" db="EMBL/GenBank/DDBJ databases">
        <title>Evolutionary Origins and Diversification of the Mycorrhizal Mutualists.</title>
        <authorList>
            <consortium name="DOE Joint Genome Institute"/>
            <consortium name="Mycorrhizal Genomics Consortium"/>
            <person name="Kohler A."/>
            <person name="Kuo A."/>
            <person name="Nagy L.G."/>
            <person name="Floudas D."/>
            <person name="Copeland A."/>
            <person name="Barry K.W."/>
            <person name="Cichocki N."/>
            <person name="Veneault-Fourrey C."/>
            <person name="LaButti K."/>
            <person name="Lindquist E.A."/>
            <person name="Lipzen A."/>
            <person name="Lundell T."/>
            <person name="Morin E."/>
            <person name="Murat C."/>
            <person name="Riley R."/>
            <person name="Ohm R."/>
            <person name="Sun H."/>
            <person name="Tunlid A."/>
            <person name="Henrissat B."/>
            <person name="Grigoriev I.V."/>
            <person name="Hibbett D.S."/>
            <person name="Martin F."/>
        </authorList>
    </citation>
    <scope>NUCLEOTIDE SEQUENCE [LARGE SCALE GENOMIC DNA]</scope>
    <source>
        <strain evidence="9">Zn</strain>
    </source>
</reference>
<sequence length="470" mass="52525">ITPEQSKQCLRRIDLVLLPVMFISFAFQYLDKACLTSAALFGIIPDLNLYTISASGLSTQKYGYCSLIFYWGYLIGLLPGVYLVQRFPLGKYVAVVLFLWGGVAVCTVAVTSYHGLLAQRFFLGVTEAGLSPAFSLITVMWYKRQEQPLRFAIWFSASGFSTLVGSLIFYAIGHIHGRLAAWQYQFMIVGSLSSVWGICVWFLLPDSPLTAFFLSKDMKMVAVERMRLELIGIENKRFKSEQVKETFTDPKTYLYMLMIFSINITNGAAGGFGSIIVLNFGYTILRSILLLGVAGVFVFVFTLGTGLISVFWRNTRCYCAMFCCLPVIAGAVMIWKSNWPHTKAASLWGFFMLTVFSGAQVMVLSLVGANTAGHTKKAVTAGLVWAAYSVSNGIAPLLVKTQETTRHYPSSLIPIISLMSLVFILLGIYRIYIMHLNKKRDSVKLVDRDSAARTGFLDITDRENENFRYQ</sequence>
<dbReference type="OrthoDB" id="6730379at2759"/>
<keyword evidence="9" id="KW-1185">Reference proteome</keyword>
<feature type="transmembrane region" description="Helical" evidence="6">
    <location>
        <begin position="151"/>
        <end position="172"/>
    </location>
</feature>
<protein>
    <recommendedName>
        <fullName evidence="7">Major facilitator superfamily (MFS) profile domain-containing protein</fullName>
    </recommendedName>
</protein>
<feature type="transmembrane region" description="Helical" evidence="6">
    <location>
        <begin position="318"/>
        <end position="335"/>
    </location>
</feature>
<dbReference type="GO" id="GO:0016020">
    <property type="term" value="C:membrane"/>
    <property type="evidence" value="ECO:0007669"/>
    <property type="project" value="UniProtKB-SubCell"/>
</dbReference>
<feature type="transmembrane region" description="Helical" evidence="6">
    <location>
        <begin position="184"/>
        <end position="204"/>
    </location>
</feature>
<name>A0A0C3GGY6_OIDMZ</name>
<evidence type="ECO:0000256" key="1">
    <source>
        <dbReference type="ARBA" id="ARBA00004141"/>
    </source>
</evidence>
<feature type="transmembrane region" description="Helical" evidence="6">
    <location>
        <begin position="67"/>
        <end position="85"/>
    </location>
</feature>
<dbReference type="SUPFAM" id="SSF103473">
    <property type="entry name" value="MFS general substrate transporter"/>
    <property type="match status" value="1"/>
</dbReference>
<organism evidence="8 9">
    <name type="scientific">Oidiodendron maius (strain Zn)</name>
    <dbReference type="NCBI Taxonomy" id="913774"/>
    <lineage>
        <taxon>Eukaryota</taxon>
        <taxon>Fungi</taxon>
        <taxon>Dikarya</taxon>
        <taxon>Ascomycota</taxon>
        <taxon>Pezizomycotina</taxon>
        <taxon>Leotiomycetes</taxon>
        <taxon>Leotiomycetes incertae sedis</taxon>
        <taxon>Myxotrichaceae</taxon>
        <taxon>Oidiodendron</taxon>
    </lineage>
</organism>
<evidence type="ECO:0000313" key="8">
    <source>
        <dbReference type="EMBL" id="KIM95405.1"/>
    </source>
</evidence>
<dbReference type="PANTHER" id="PTHR43791:SF55">
    <property type="entry name" value="TRANSPORTER, PUTATIVE (AFU_ORTHOLOGUE AFUA_6G01820)-RELATED"/>
    <property type="match status" value="1"/>
</dbReference>
<dbReference type="InterPro" id="IPR020846">
    <property type="entry name" value="MFS_dom"/>
</dbReference>
<evidence type="ECO:0000256" key="3">
    <source>
        <dbReference type="ARBA" id="ARBA00022692"/>
    </source>
</evidence>